<feature type="transmembrane region" description="Helical" evidence="2">
    <location>
        <begin position="189"/>
        <end position="209"/>
    </location>
</feature>
<accession>A0A1I7ZXF0</accession>
<dbReference type="Gene3D" id="1.20.1070.10">
    <property type="entry name" value="Rhodopsin 7-helix transmembrane proteins"/>
    <property type="match status" value="1"/>
</dbReference>
<feature type="transmembrane region" description="Helical" evidence="2">
    <location>
        <begin position="62"/>
        <end position="80"/>
    </location>
</feature>
<proteinExistence type="predicted"/>
<organism evidence="3 4">
    <name type="scientific">Steinernema glaseri</name>
    <dbReference type="NCBI Taxonomy" id="37863"/>
    <lineage>
        <taxon>Eukaryota</taxon>
        <taxon>Metazoa</taxon>
        <taxon>Ecdysozoa</taxon>
        <taxon>Nematoda</taxon>
        <taxon>Chromadorea</taxon>
        <taxon>Rhabditida</taxon>
        <taxon>Tylenchina</taxon>
        <taxon>Panagrolaimomorpha</taxon>
        <taxon>Strongyloidoidea</taxon>
        <taxon>Steinernematidae</taxon>
        <taxon>Steinernema</taxon>
    </lineage>
</organism>
<reference evidence="4" key="1">
    <citation type="submission" date="2016-11" db="UniProtKB">
        <authorList>
            <consortium name="WormBaseParasite"/>
        </authorList>
    </citation>
    <scope>IDENTIFICATION</scope>
</reference>
<keyword evidence="3" id="KW-1185">Reference proteome</keyword>
<keyword evidence="2" id="KW-1133">Transmembrane helix</keyword>
<protein>
    <submittedName>
        <fullName evidence="4">G_PROTEIN_RECEP_F1_2 domain-containing protein</fullName>
    </submittedName>
</protein>
<feature type="transmembrane region" description="Helical" evidence="2">
    <location>
        <begin position="23"/>
        <end position="42"/>
    </location>
</feature>
<evidence type="ECO:0000256" key="1">
    <source>
        <dbReference type="SAM" id="MobiDB-lite"/>
    </source>
</evidence>
<dbReference type="AlphaFoldDB" id="A0A1I7ZXF0"/>
<dbReference type="Proteomes" id="UP000095287">
    <property type="component" value="Unplaced"/>
</dbReference>
<sequence>MSHVGVGILIAIGENPESALSKALGGVLHLAWFGIIFLNLLLSLERVNVTVCSSTIRVTRSMFVAISAATWLPGVMYFIVDQTSQLTFYVNTDMAKWDYLGTNVDMWIQIAIFLTFIPLPMTFLVYVIIYIHLVKQRGKICTQSSSSLLEKSVLYSSTLMFLYPCGEEIIFFVLRFMDTTAFTAFFVDFTTHIMWISLPIFCQIVQLIFNKSIRRNFKRLCMGKAGTITIGTLPSNSNSTRRTNQATKNVNR</sequence>
<feature type="transmembrane region" description="Helical" evidence="2">
    <location>
        <begin position="153"/>
        <end position="177"/>
    </location>
</feature>
<keyword evidence="2" id="KW-0472">Membrane</keyword>
<feature type="transmembrane region" description="Helical" evidence="2">
    <location>
        <begin position="106"/>
        <end position="133"/>
    </location>
</feature>
<feature type="region of interest" description="Disordered" evidence="1">
    <location>
        <begin position="233"/>
        <end position="252"/>
    </location>
</feature>
<evidence type="ECO:0000313" key="3">
    <source>
        <dbReference type="Proteomes" id="UP000095287"/>
    </source>
</evidence>
<dbReference type="SUPFAM" id="SSF81321">
    <property type="entry name" value="Family A G protein-coupled receptor-like"/>
    <property type="match status" value="1"/>
</dbReference>
<dbReference type="WBParaSite" id="L893_g30870.t1">
    <property type="protein sequence ID" value="L893_g30870.t1"/>
    <property type="gene ID" value="L893_g30870"/>
</dbReference>
<name>A0A1I7ZXF0_9BILA</name>
<evidence type="ECO:0000313" key="4">
    <source>
        <dbReference type="WBParaSite" id="L893_g30870.t1"/>
    </source>
</evidence>
<keyword evidence="2" id="KW-0812">Transmembrane</keyword>
<evidence type="ECO:0000256" key="2">
    <source>
        <dbReference type="SAM" id="Phobius"/>
    </source>
</evidence>